<feature type="coiled-coil region" evidence="9">
    <location>
        <begin position="288"/>
        <end position="456"/>
    </location>
</feature>
<feature type="transmembrane region" description="Helical" evidence="11">
    <location>
        <begin position="47"/>
        <end position="67"/>
    </location>
</feature>
<evidence type="ECO:0000313" key="12">
    <source>
        <dbReference type="Proteomes" id="UP000192220"/>
    </source>
</evidence>
<evidence type="ECO:0000256" key="11">
    <source>
        <dbReference type="SAM" id="Phobius"/>
    </source>
</evidence>
<keyword evidence="4 11" id="KW-0812">Transmembrane</keyword>
<feature type="region of interest" description="Disordered" evidence="10">
    <location>
        <begin position="147"/>
        <end position="166"/>
    </location>
</feature>
<dbReference type="PANTHER" id="PTHR47464">
    <property type="entry name" value="MACOILIN"/>
    <property type="match status" value="1"/>
</dbReference>
<evidence type="ECO:0000256" key="8">
    <source>
        <dbReference type="ARBA" id="ARBA00023242"/>
    </source>
</evidence>
<evidence type="ECO:0000313" key="13">
    <source>
        <dbReference type="RefSeq" id="XP_013877144.1"/>
    </source>
</evidence>
<feature type="compositionally biased region" description="Basic and acidic residues" evidence="10">
    <location>
        <begin position="147"/>
        <end position="162"/>
    </location>
</feature>
<dbReference type="RefSeq" id="XP_013877144.1">
    <property type="nucleotide sequence ID" value="XM_014021690.1"/>
</dbReference>
<keyword evidence="5" id="KW-0256">Endoplasmic reticulum</keyword>
<comment type="similarity">
    <text evidence="3">Belongs to the macoilin family.</text>
</comment>
<dbReference type="GeneID" id="106526949"/>
<evidence type="ECO:0000256" key="6">
    <source>
        <dbReference type="ARBA" id="ARBA00022989"/>
    </source>
</evidence>
<keyword evidence="9" id="KW-0175">Coiled coil</keyword>
<proteinExistence type="inferred from homology"/>
<keyword evidence="12" id="KW-1185">Reference proteome</keyword>
<evidence type="ECO:0000256" key="9">
    <source>
        <dbReference type="SAM" id="Coils"/>
    </source>
</evidence>
<accession>A0A2I4CAX9</accession>
<name>A0A2I4CAX9_AUSLI</name>
<dbReference type="GO" id="GO:0031965">
    <property type="term" value="C:nuclear membrane"/>
    <property type="evidence" value="ECO:0007669"/>
    <property type="project" value="UniProtKB-SubCell"/>
</dbReference>
<evidence type="ECO:0000256" key="4">
    <source>
        <dbReference type="ARBA" id="ARBA00022692"/>
    </source>
</evidence>
<dbReference type="AlphaFoldDB" id="A0A2I4CAX9"/>
<feature type="compositionally biased region" description="Low complexity" evidence="10">
    <location>
        <begin position="237"/>
        <end position="248"/>
    </location>
</feature>
<evidence type="ECO:0000256" key="7">
    <source>
        <dbReference type="ARBA" id="ARBA00023136"/>
    </source>
</evidence>
<evidence type="ECO:0000256" key="2">
    <source>
        <dbReference type="ARBA" id="ARBA00004269"/>
    </source>
</evidence>
<feature type="transmembrane region" description="Helical" evidence="11">
    <location>
        <begin position="12"/>
        <end position="31"/>
    </location>
</feature>
<dbReference type="GO" id="GO:0023041">
    <property type="term" value="P:neuronal signal transduction"/>
    <property type="evidence" value="ECO:0007669"/>
    <property type="project" value="InterPro"/>
</dbReference>
<organism evidence="12 13">
    <name type="scientific">Austrofundulus limnaeus</name>
    <name type="common">Annual killifish</name>
    <dbReference type="NCBI Taxonomy" id="52670"/>
    <lineage>
        <taxon>Eukaryota</taxon>
        <taxon>Metazoa</taxon>
        <taxon>Chordata</taxon>
        <taxon>Craniata</taxon>
        <taxon>Vertebrata</taxon>
        <taxon>Euteleostomi</taxon>
        <taxon>Actinopterygii</taxon>
        <taxon>Neopterygii</taxon>
        <taxon>Teleostei</taxon>
        <taxon>Neoteleostei</taxon>
        <taxon>Acanthomorphata</taxon>
        <taxon>Ovalentaria</taxon>
        <taxon>Atherinomorphae</taxon>
        <taxon>Cyprinodontiformes</taxon>
        <taxon>Rivulidae</taxon>
        <taxon>Austrofundulus</taxon>
    </lineage>
</organism>
<protein>
    <submittedName>
        <fullName evidence="13">Macoilin-1 isoform X2</fullName>
    </submittedName>
</protein>
<evidence type="ECO:0000256" key="5">
    <source>
        <dbReference type="ARBA" id="ARBA00022824"/>
    </source>
</evidence>
<feature type="compositionally biased region" description="Polar residues" evidence="10">
    <location>
        <begin position="531"/>
        <end position="540"/>
    </location>
</feature>
<feature type="compositionally biased region" description="Basic and acidic residues" evidence="10">
    <location>
        <begin position="257"/>
        <end position="273"/>
    </location>
</feature>
<dbReference type="PANTHER" id="PTHR47464:SF3">
    <property type="entry name" value="MACOILIN-2 ISOFORM X1"/>
    <property type="match status" value="1"/>
</dbReference>
<sequence>MSEHPVTSTERGVCLPTVSLWILFVYIEAAIRFKDLKNFHVDLCRPFAAHCIGYPVVTLGFGFKSYVSYKMRLRKQKEVQKENEFYMQLLQQALPPEQQMLQRQEREAEEAALAKGISEIEPTVTSQNGAPPGKKSASVLLPELEYREKGKDSTAKERESKKQNTVGINNNSILHALDSKLQETEFIENYIGAKRLNNDLAGENTLTDSNTHMTSKEESGGAGKNYKNVSGGGGGNSSPRSHSSTNGSLLPGFLASKNEKKQKGAGRGQKDPVENCIPNNQLGKSDTLVRLEQDVKRLKADLQANRQLESELRSQLSSLSSQDRSLRSELGQLRQDNELLQNKLHSAVQAKQKDKQTISQLEKRLKAEQEARALAEKQLAEERKRKKMEEATAARAVALAAATRVESTDSLRGRIRDLETECKKLSMDMKLKEEQIRDLEGKCQELRKYKENEKDTEVLMSALSAMQEKTQHLENSLSAETRIKLDLFSALGDAKRQLEIAQGQIHQREQEIAELKQKIAEVMAVMPSLSYTSDGSNLSPVTPHYSSKFMDNSPSSLDPNASVYQPLKK</sequence>
<feature type="compositionally biased region" description="Polar residues" evidence="10">
    <location>
        <begin position="204"/>
        <end position="213"/>
    </location>
</feature>
<keyword evidence="6 11" id="KW-1133">Transmembrane helix</keyword>
<keyword evidence="8" id="KW-0539">Nucleus</keyword>
<dbReference type="Pfam" id="PF09726">
    <property type="entry name" value="Macoilin"/>
    <property type="match status" value="1"/>
</dbReference>
<feature type="coiled-coil region" evidence="9">
    <location>
        <begin position="491"/>
        <end position="525"/>
    </location>
</feature>
<gene>
    <name evidence="13" type="primary">LOC106526949</name>
</gene>
<dbReference type="Proteomes" id="UP000192220">
    <property type="component" value="Unplaced"/>
</dbReference>
<evidence type="ECO:0000256" key="10">
    <source>
        <dbReference type="SAM" id="MobiDB-lite"/>
    </source>
</evidence>
<feature type="region of interest" description="Disordered" evidence="10">
    <location>
        <begin position="531"/>
        <end position="569"/>
    </location>
</feature>
<feature type="region of interest" description="Disordered" evidence="10">
    <location>
        <begin position="117"/>
        <end position="141"/>
    </location>
</feature>
<reference evidence="13" key="1">
    <citation type="submission" date="2025-08" db="UniProtKB">
        <authorList>
            <consortium name="RefSeq"/>
        </authorList>
    </citation>
    <scope>IDENTIFICATION</scope>
    <source>
        <strain evidence="13">Quisiro</strain>
        <tissue evidence="13">Liver</tissue>
    </source>
</reference>
<dbReference type="InterPro" id="IPR019130">
    <property type="entry name" value="Macoilin"/>
</dbReference>
<feature type="region of interest" description="Disordered" evidence="10">
    <location>
        <begin position="202"/>
        <end position="281"/>
    </location>
</feature>
<comment type="subcellular location">
    <subcellularLocation>
        <location evidence="1">Nucleus membrane</location>
        <topology evidence="1">Multi-pass membrane protein</topology>
    </subcellularLocation>
    <subcellularLocation>
        <location evidence="2">Rough endoplasmic reticulum membrane</location>
        <topology evidence="2">Multi-pass membrane protein</topology>
    </subcellularLocation>
</comment>
<keyword evidence="7 11" id="KW-0472">Membrane</keyword>
<evidence type="ECO:0000256" key="3">
    <source>
        <dbReference type="ARBA" id="ARBA00008298"/>
    </source>
</evidence>
<dbReference type="OrthoDB" id="10071111at2759"/>
<feature type="compositionally biased region" description="Polar residues" evidence="10">
    <location>
        <begin position="549"/>
        <end position="563"/>
    </location>
</feature>
<dbReference type="GO" id="GO:0030867">
    <property type="term" value="C:rough endoplasmic reticulum membrane"/>
    <property type="evidence" value="ECO:0007669"/>
    <property type="project" value="UniProtKB-SubCell"/>
</dbReference>
<evidence type="ECO:0000256" key="1">
    <source>
        <dbReference type="ARBA" id="ARBA00004232"/>
    </source>
</evidence>